<dbReference type="Proteomes" id="UP001479436">
    <property type="component" value="Unassembled WGS sequence"/>
</dbReference>
<feature type="domain" description="Glycerol-3-phosphate dehydrogenase NAD-dependent N-terminal" evidence="7">
    <location>
        <begin position="4"/>
        <end position="166"/>
    </location>
</feature>
<organism evidence="9 10">
    <name type="scientific">Basidiobolus ranarum</name>
    <dbReference type="NCBI Taxonomy" id="34480"/>
    <lineage>
        <taxon>Eukaryota</taxon>
        <taxon>Fungi</taxon>
        <taxon>Fungi incertae sedis</taxon>
        <taxon>Zoopagomycota</taxon>
        <taxon>Entomophthoromycotina</taxon>
        <taxon>Basidiobolomycetes</taxon>
        <taxon>Basidiobolales</taxon>
        <taxon>Basidiobolaceae</taxon>
        <taxon>Basidiobolus</taxon>
    </lineage>
</organism>
<keyword evidence="3 5" id="KW-0520">NAD</keyword>
<evidence type="ECO:0000256" key="2">
    <source>
        <dbReference type="ARBA" id="ARBA00023002"/>
    </source>
</evidence>
<evidence type="ECO:0000259" key="7">
    <source>
        <dbReference type="Pfam" id="PF01210"/>
    </source>
</evidence>
<dbReference type="PIRSF" id="PIRSF000114">
    <property type="entry name" value="Glycerol-3-P_dh"/>
    <property type="match status" value="1"/>
</dbReference>
<dbReference type="GO" id="GO:0141152">
    <property type="term" value="F:glycerol-3-phosphate dehydrogenase (NAD+) activity"/>
    <property type="evidence" value="ECO:0007669"/>
    <property type="project" value="UniProtKB-EC"/>
</dbReference>
<dbReference type="InterPro" id="IPR013328">
    <property type="entry name" value="6PGD_dom2"/>
</dbReference>
<dbReference type="Gene3D" id="3.40.50.720">
    <property type="entry name" value="NAD(P)-binding Rossmann-like Domain"/>
    <property type="match status" value="1"/>
</dbReference>
<evidence type="ECO:0000256" key="1">
    <source>
        <dbReference type="ARBA" id="ARBA00011009"/>
    </source>
</evidence>
<keyword evidence="10" id="KW-1185">Reference proteome</keyword>
<dbReference type="NCBIfam" id="TIGR03376">
    <property type="entry name" value="glycerol3P_DH"/>
    <property type="match status" value="1"/>
</dbReference>
<proteinExistence type="inferred from homology"/>
<dbReference type="Gene3D" id="1.10.1040.10">
    <property type="entry name" value="N-(1-d-carboxylethyl)-l-norvaline Dehydrogenase, domain 2"/>
    <property type="match status" value="1"/>
</dbReference>
<reference evidence="9 10" key="1">
    <citation type="submission" date="2023-04" db="EMBL/GenBank/DDBJ databases">
        <title>Genome of Basidiobolus ranarum AG-B5.</title>
        <authorList>
            <person name="Stajich J.E."/>
            <person name="Carter-House D."/>
            <person name="Gryganskyi A."/>
        </authorList>
    </citation>
    <scope>NUCLEOTIDE SEQUENCE [LARGE SCALE GENOMIC DNA]</scope>
    <source>
        <strain evidence="9 10">AG-B5</strain>
    </source>
</reference>
<comment type="caution">
    <text evidence="9">The sequence shown here is derived from an EMBL/GenBank/DDBJ whole genome shotgun (WGS) entry which is preliminary data.</text>
</comment>
<evidence type="ECO:0000259" key="8">
    <source>
        <dbReference type="Pfam" id="PF07479"/>
    </source>
</evidence>
<dbReference type="InterPro" id="IPR017751">
    <property type="entry name" value="G3P_DH_NAD-dep_euk"/>
</dbReference>
<dbReference type="InterPro" id="IPR008927">
    <property type="entry name" value="6-PGluconate_DH-like_C_sf"/>
</dbReference>
<evidence type="ECO:0000256" key="6">
    <source>
        <dbReference type="RuleBase" id="RU361243"/>
    </source>
</evidence>
<dbReference type="InterPro" id="IPR006168">
    <property type="entry name" value="G3P_DH_NAD-dep"/>
</dbReference>
<evidence type="ECO:0000256" key="3">
    <source>
        <dbReference type="ARBA" id="ARBA00023027"/>
    </source>
</evidence>
<evidence type="ECO:0000313" key="10">
    <source>
        <dbReference type="Proteomes" id="UP001479436"/>
    </source>
</evidence>
<gene>
    <name evidence="9" type="primary">GPD1_1</name>
    <name evidence="9" type="ORF">K7432_002468</name>
</gene>
<dbReference type="InterPro" id="IPR036291">
    <property type="entry name" value="NAD(P)-bd_dom_sf"/>
</dbReference>
<dbReference type="SUPFAM" id="SSF51735">
    <property type="entry name" value="NAD(P)-binding Rossmann-fold domains"/>
    <property type="match status" value="1"/>
</dbReference>
<evidence type="ECO:0000256" key="4">
    <source>
        <dbReference type="ARBA" id="ARBA00048683"/>
    </source>
</evidence>
<keyword evidence="2 5" id="KW-0560">Oxidoreductase</keyword>
<dbReference type="EC" id="1.1.1.8" evidence="6"/>
<evidence type="ECO:0000256" key="5">
    <source>
        <dbReference type="RuleBase" id="RU000437"/>
    </source>
</evidence>
<evidence type="ECO:0000313" key="9">
    <source>
        <dbReference type="EMBL" id="KAK9722709.1"/>
    </source>
</evidence>
<name>A0ABR2W805_9FUNG</name>
<dbReference type="InterPro" id="IPR011128">
    <property type="entry name" value="G3P_DH_NAD-dep_N"/>
</dbReference>
<dbReference type="PANTHER" id="PTHR11728">
    <property type="entry name" value="GLYCEROL-3-PHOSPHATE DEHYDROGENASE"/>
    <property type="match status" value="1"/>
</dbReference>
<dbReference type="Pfam" id="PF01210">
    <property type="entry name" value="NAD_Gly3P_dh_N"/>
    <property type="match status" value="1"/>
</dbReference>
<accession>A0ABR2W805</accession>
<dbReference type="SUPFAM" id="SSF48179">
    <property type="entry name" value="6-phosphogluconate dehydrogenase C-terminal domain-like"/>
    <property type="match status" value="1"/>
</dbReference>
<dbReference type="InterPro" id="IPR006109">
    <property type="entry name" value="G3P_DH_NAD-dep_C"/>
</dbReference>
<dbReference type="Pfam" id="PF07479">
    <property type="entry name" value="NAD_Gly3P_dh_C"/>
    <property type="match status" value="1"/>
</dbReference>
<protein>
    <recommendedName>
        <fullName evidence="6">Glycerol-3-phosphate dehydrogenase [NAD(+)]</fullName>
        <ecNumber evidence="6">1.1.1.8</ecNumber>
    </recommendedName>
</protein>
<feature type="domain" description="Glycerol-3-phosphate dehydrogenase NAD-dependent C-terminal" evidence="8">
    <location>
        <begin position="192"/>
        <end position="337"/>
    </location>
</feature>
<dbReference type="PRINTS" id="PR00077">
    <property type="entry name" value="GPDHDRGNASE"/>
</dbReference>
<dbReference type="PANTHER" id="PTHR11728:SF8">
    <property type="entry name" value="GLYCEROL-3-PHOSPHATE DEHYDROGENASE [NAD(+)]-RELATED"/>
    <property type="match status" value="1"/>
</dbReference>
<dbReference type="EMBL" id="JASJQH010006942">
    <property type="protein sequence ID" value="KAK9722709.1"/>
    <property type="molecule type" value="Genomic_DNA"/>
</dbReference>
<comment type="catalytic activity">
    <reaction evidence="4 6">
        <text>sn-glycerol 3-phosphate + NAD(+) = dihydroxyacetone phosphate + NADH + H(+)</text>
        <dbReference type="Rhea" id="RHEA:11092"/>
        <dbReference type="ChEBI" id="CHEBI:15378"/>
        <dbReference type="ChEBI" id="CHEBI:57540"/>
        <dbReference type="ChEBI" id="CHEBI:57597"/>
        <dbReference type="ChEBI" id="CHEBI:57642"/>
        <dbReference type="ChEBI" id="CHEBI:57945"/>
        <dbReference type="EC" id="1.1.1.8"/>
    </reaction>
</comment>
<sequence length="340" mass="37842">MTENICIIGSGNWGSTAAKIIGTNVTSYEEFNDKVYMWVHQEPIKDQNLTDIINTKHENVKYLPGVKLPENIIANSNLLECIEDATVIVFVIPPQFLKGVLRQMVGHIRLDAKAISLIKGLDSSFSNIRFFSEIIHELLNIDVSVMSGANVASEVAAENFCETTIGTLVPKNGKLFEKLFSTSYLKVTIVNDIIGVELCGALKHILGIAAGIVDGLNLGGNSKAAVVRIGLMEIIQFAKIFYPEVQKETFYESCGIAEMISLYYAGRNRMLGESFVKTGKPFSQLEHEMLNGQILQGPITIQKVHNYLVHKERIREFPFFDAIYQITYESAPANTIFKNI</sequence>
<comment type="similarity">
    <text evidence="1 5">Belongs to the NAD-dependent glycerol-3-phosphate dehydrogenase family.</text>
</comment>